<evidence type="ECO:0000313" key="1">
    <source>
        <dbReference type="EMBL" id="ARF53467.1"/>
    </source>
</evidence>
<protein>
    <recommendedName>
        <fullName evidence="3">N-acetyltransferase domain-containing protein</fullName>
    </recommendedName>
</protein>
<evidence type="ECO:0000313" key="2">
    <source>
        <dbReference type="Proteomes" id="UP000192726"/>
    </source>
</evidence>
<gene>
    <name evidence="1" type="ORF">B1H19_04155</name>
</gene>
<evidence type="ECO:0008006" key="3">
    <source>
        <dbReference type="Google" id="ProtNLM"/>
    </source>
</evidence>
<organism evidence="1 2">
    <name type="scientific">Streptomyces gilvosporeus</name>
    <dbReference type="NCBI Taxonomy" id="553510"/>
    <lineage>
        <taxon>Bacteria</taxon>
        <taxon>Bacillati</taxon>
        <taxon>Actinomycetota</taxon>
        <taxon>Actinomycetes</taxon>
        <taxon>Kitasatosporales</taxon>
        <taxon>Streptomycetaceae</taxon>
        <taxon>Streptomyces</taxon>
    </lineage>
</organism>
<dbReference type="SUPFAM" id="SSF55729">
    <property type="entry name" value="Acyl-CoA N-acyltransferases (Nat)"/>
    <property type="match status" value="1"/>
</dbReference>
<name>A0A1V0TKK3_9ACTN</name>
<keyword evidence="2" id="KW-1185">Reference proteome</keyword>
<reference evidence="1 2" key="1">
    <citation type="submission" date="2017-04" db="EMBL/GenBank/DDBJ databases">
        <title>Complete Genome Sequence of Streptomyces gilvosporeus F607, a Capable Producer of Natamycin.</title>
        <authorList>
            <person name="Zong G."/>
            <person name="Zhong C."/>
            <person name="Fu J."/>
            <person name="Qin R."/>
            <person name="Cao G."/>
        </authorList>
    </citation>
    <scope>NUCLEOTIDE SEQUENCE [LARGE SCALE GENOMIC DNA]</scope>
    <source>
        <strain evidence="1 2">F607</strain>
    </source>
</reference>
<sequence>MHDHRDKGGLMTAQLTWEVAADAGEVHDLLCASDRYQGERFNSPVPQRNPATTASRVHDGLVHLLRIGGAAAAMFTLTRTPAFEEPPGAFPAAANPAYLSRLAVRPDLVAAASLAGPLCLRRAMALARERGADMLRAEANPDIESTVECMTLLGFRPCTTSTGGTTEPRRVLLYRVLT</sequence>
<accession>A0A1V0TKK3</accession>
<dbReference type="InterPro" id="IPR016181">
    <property type="entry name" value="Acyl_CoA_acyltransferase"/>
</dbReference>
<dbReference type="AlphaFoldDB" id="A0A1V0TKK3"/>
<dbReference type="KEGG" id="sgv:B1H19_04155"/>
<dbReference type="Gene3D" id="3.40.630.30">
    <property type="match status" value="1"/>
</dbReference>
<dbReference type="EMBL" id="CP020569">
    <property type="protein sequence ID" value="ARF53467.1"/>
    <property type="molecule type" value="Genomic_DNA"/>
</dbReference>
<proteinExistence type="predicted"/>
<dbReference type="Proteomes" id="UP000192726">
    <property type="component" value="Chromosome"/>
</dbReference>